<evidence type="ECO:0000256" key="1">
    <source>
        <dbReference type="SAM" id="MobiDB-lite"/>
    </source>
</evidence>
<feature type="compositionally biased region" description="Acidic residues" evidence="1">
    <location>
        <begin position="891"/>
        <end position="928"/>
    </location>
</feature>
<feature type="compositionally biased region" description="Basic and acidic residues" evidence="1">
    <location>
        <begin position="1"/>
        <end position="10"/>
    </location>
</feature>
<keyword evidence="3" id="KW-1185">Reference proteome</keyword>
<evidence type="ECO:0000313" key="3">
    <source>
        <dbReference type="Proteomes" id="UP000024837"/>
    </source>
</evidence>
<feature type="compositionally biased region" description="Low complexity" evidence="1">
    <location>
        <begin position="11"/>
        <end position="48"/>
    </location>
</feature>
<proteinExistence type="predicted"/>
<feature type="region of interest" description="Disordered" evidence="1">
    <location>
        <begin position="1"/>
        <end position="248"/>
    </location>
</feature>
<reference evidence="2 3" key="1">
    <citation type="submission" date="2013-05" db="EMBL/GenBank/DDBJ databases">
        <title>Drechslerella stenobrocha genome reveals carnivorous origination and mechanical trapping mechanism of predatory fungi.</title>
        <authorList>
            <person name="Liu X."/>
            <person name="Zhang W."/>
            <person name="Liu K."/>
        </authorList>
    </citation>
    <scope>NUCLEOTIDE SEQUENCE [LARGE SCALE GENOMIC DNA]</scope>
    <source>
        <strain evidence="2 3">248</strain>
    </source>
</reference>
<accession>W7HRS5</accession>
<name>W7HRS5_9PEZI</name>
<dbReference type="EMBL" id="KI966415">
    <property type="protein sequence ID" value="EWC46756.1"/>
    <property type="molecule type" value="Genomic_DNA"/>
</dbReference>
<feature type="compositionally biased region" description="Basic and acidic residues" evidence="1">
    <location>
        <begin position="587"/>
        <end position="600"/>
    </location>
</feature>
<feature type="compositionally biased region" description="Basic and acidic residues" evidence="1">
    <location>
        <begin position="208"/>
        <end position="222"/>
    </location>
</feature>
<feature type="region of interest" description="Disordered" evidence="1">
    <location>
        <begin position="540"/>
        <end position="600"/>
    </location>
</feature>
<evidence type="ECO:0008006" key="4">
    <source>
        <dbReference type="Google" id="ProtNLM"/>
    </source>
</evidence>
<sequence length="989" mass="107595">MAESPADDHQQAGSSSAAASSSTSVSSTPSQSTTTYPSSQTHSKLPTPNGTPAPSQPPPSPPQQTNGASDSPYSPANLTNGDSHREDAPGSPALNALPNGHSTTPSTSDTAATTDAEKSTPPEVSQGSDATTGENGPSNGEESETAPKGAEEASAEEEETKEPTTASKQKLGPSSDITAAEWDGGMAKEDVQDNLDDLENADSEPEIPDEKASDRQKLDKGKSPAHVVTKSNTAKPAATNPDKRKEKGKSLKLIDLPLDVLKEIVREVTNTTDLCSLCLSHSSLHALAIPLIYSRFDIVWPDQNVSSDRTGVDALTYGLATLVSNENDYAQYVRKFSLGNGPKEWVGEYAINKESGKMLGTLVGLAVWKMGMLETFSWDMPTGILRDVWRALHRLKSLRNIHVRWHDNTQVEVVGSQDGSRKIERPTFSGFKDLKSLSVLDLDELTYLREMAVAVQRSFGSLRELRLGVAVHSQSKRWVHDDVETITPDTHDGAGEGGAIGILVGKICDFNRRAAASALPTSQEVTTDNALTQEQLAQILQGQQQSQQPNLGDADNATSTSSAGTANTAIATVANPVPPAVNPSPRSKKDNSEPSKQLRLETLELERVPISTRVLTKAIEFSYLTNLTLLNCGNQSKLFKALKRKYSPYPANVLAKLSKLSLTPSSSSLSKPPFHVPPPNYRLRLKKVHTDMVSTSLIEFLHQTLAPNTLETLFLQEASGDSYISSVDLTQIVTDVLRRHRLSLQRLLIDSYVQNPDIPSEQQLNLQNINNRKSKWRFNQETISFVTEMPRLRELAFGIDYTDWHYMITRLPDMRSLKSLYIPHIIGGIDFHKVERQSEELAMSIVDVVTLRPECAICYVGIVNKCFELLEGEDGSSNDHDHGAGDNGVGTDEEDDEDASDEDDGMDDGNEDDGSDDGNETEDADEVGSDAGGSPLATSAVLLPLTPFGPAGEDEEEVSSRKKRVSIRQREILFYDDKVAVFKARFARL</sequence>
<dbReference type="AlphaFoldDB" id="W7HRS5"/>
<feature type="compositionally biased region" description="Acidic residues" evidence="1">
    <location>
        <begin position="192"/>
        <end position="207"/>
    </location>
</feature>
<dbReference type="Proteomes" id="UP000024837">
    <property type="component" value="Unassembled WGS sequence"/>
</dbReference>
<gene>
    <name evidence="2" type="ORF">DRE_04001</name>
</gene>
<organism evidence="2 3">
    <name type="scientific">Drechslerella stenobrocha 248</name>
    <dbReference type="NCBI Taxonomy" id="1043628"/>
    <lineage>
        <taxon>Eukaryota</taxon>
        <taxon>Fungi</taxon>
        <taxon>Dikarya</taxon>
        <taxon>Ascomycota</taxon>
        <taxon>Pezizomycotina</taxon>
        <taxon>Orbiliomycetes</taxon>
        <taxon>Orbiliales</taxon>
        <taxon>Orbiliaceae</taxon>
        <taxon>Drechslerella</taxon>
    </lineage>
</organism>
<feature type="compositionally biased region" description="Low complexity" evidence="1">
    <location>
        <begin position="102"/>
        <end position="114"/>
    </location>
</feature>
<feature type="region of interest" description="Disordered" evidence="1">
    <location>
        <begin position="874"/>
        <end position="964"/>
    </location>
</feature>
<feature type="compositionally biased region" description="Polar residues" evidence="1">
    <location>
        <begin position="69"/>
        <end position="81"/>
    </location>
</feature>
<protein>
    <recommendedName>
        <fullName evidence="4">F-box domain-containing protein</fullName>
    </recommendedName>
</protein>
<dbReference type="HOGENOM" id="CLU_007899_0_0_1"/>
<feature type="compositionally biased region" description="Low complexity" evidence="1">
    <location>
        <begin position="540"/>
        <end position="575"/>
    </location>
</feature>
<dbReference type="OrthoDB" id="3199516at2759"/>
<evidence type="ECO:0000313" key="2">
    <source>
        <dbReference type="EMBL" id="EWC46756.1"/>
    </source>
</evidence>
<feature type="compositionally biased region" description="Pro residues" evidence="1">
    <location>
        <begin position="49"/>
        <end position="62"/>
    </location>
</feature>
<feature type="compositionally biased region" description="Low complexity" evidence="1">
    <location>
        <begin position="131"/>
        <end position="140"/>
    </location>
</feature>